<accession>E6ZMA6</accession>
<dbReference type="eggNOG" id="ENOG502R36D">
    <property type="taxonomic scope" value="Eukaryota"/>
</dbReference>
<dbReference type="Proteomes" id="UP000008867">
    <property type="component" value="Chromosome 10"/>
</dbReference>
<evidence type="ECO:0000313" key="4">
    <source>
        <dbReference type="Proteomes" id="UP000008867"/>
    </source>
</evidence>
<dbReference type="EMBL" id="FQ311431">
    <property type="protein sequence ID" value="CBQ68363.1"/>
    <property type="molecule type" value="Genomic_DNA"/>
</dbReference>
<dbReference type="OrthoDB" id="2543616at2759"/>
<evidence type="ECO:0000256" key="1">
    <source>
        <dbReference type="SAM" id="MobiDB-lite"/>
    </source>
</evidence>
<keyword evidence="2" id="KW-0732">Signal</keyword>
<dbReference type="VEuPathDB" id="FungiDB:sr11238"/>
<protein>
    <recommendedName>
        <fullName evidence="5">Effector family protein Eff1</fullName>
    </recommendedName>
</protein>
<organism evidence="3 4">
    <name type="scientific">Sporisorium reilianum (strain SRZ2)</name>
    <name type="common">Maize head smut fungus</name>
    <dbReference type="NCBI Taxonomy" id="999809"/>
    <lineage>
        <taxon>Eukaryota</taxon>
        <taxon>Fungi</taxon>
        <taxon>Dikarya</taxon>
        <taxon>Basidiomycota</taxon>
        <taxon>Ustilaginomycotina</taxon>
        <taxon>Ustilaginomycetes</taxon>
        <taxon>Ustilaginales</taxon>
        <taxon>Ustilaginaceae</taxon>
        <taxon>Sporisorium</taxon>
    </lineage>
</organism>
<evidence type="ECO:0000256" key="2">
    <source>
        <dbReference type="SAM" id="SignalP"/>
    </source>
</evidence>
<sequence length="395" mass="44315">MRLHLPAFLSLAAFFASLLLLSQSSLAAPTGDQGASSSGAAAQDAAPLSPTPPFLSPENPSHRPHRLPGSPSEPRTPVIGDNGLFVKRPPIDDYIKYLDIDRIRTRSGNNIYNKQLANTALPMYGKMPLFSSSHDPGLIEQALKKYEAVAIVDRSTQQARVIRLKSKSLKVKAPQTGLQRFLTLYEMHPGVHRVKKFLMDPQLHPPRTDRDVDRMPHAWGKPIMVPGEFDQDDMHAAASRGGGSFWLQHKDRGYLSIKPSTYNVYKEPTNHEAAEIARVLRKYDADKKAYGKEFASLRWGAPLNLEVPSQTQSTLRAFTTYPRFASNVVNRQEMIDALQEHGRFHLYKKSRGRSEVAYKVTLARDAPMYIQIKPLSTKERLGERVMSVLGKIRKP</sequence>
<evidence type="ECO:0008006" key="5">
    <source>
        <dbReference type="Google" id="ProtNLM"/>
    </source>
</evidence>
<feature type="compositionally biased region" description="Low complexity" evidence="1">
    <location>
        <begin position="29"/>
        <end position="46"/>
    </location>
</feature>
<reference evidence="3 4" key="1">
    <citation type="journal article" date="2010" name="Science">
        <title>Pathogenicity determinants in smut fungi revealed by genome comparison.</title>
        <authorList>
            <person name="Schirawski J."/>
            <person name="Mannhaupt G."/>
            <person name="Muench K."/>
            <person name="Brefort T."/>
            <person name="Schipper K."/>
            <person name="Doehlemann G."/>
            <person name="Di Stasio M."/>
            <person name="Roessel N."/>
            <person name="Mendoza-Mendoza A."/>
            <person name="Pester D."/>
            <person name="Mueller O."/>
            <person name="Winterberg B."/>
            <person name="Meyer E."/>
            <person name="Ghareeb H."/>
            <person name="Wollenberg T."/>
            <person name="Muensterkoetter M."/>
            <person name="Wong P."/>
            <person name="Walter M."/>
            <person name="Stukenbrock E."/>
            <person name="Gueldener U."/>
            <person name="Kahmann R."/>
        </authorList>
    </citation>
    <scope>NUCLEOTIDE SEQUENCE [LARGE SCALE GENOMIC DNA]</scope>
    <source>
        <strain evidence="4">SRZ2</strain>
    </source>
</reference>
<gene>
    <name evidence="3" type="ORF">sr11238</name>
</gene>
<proteinExistence type="predicted"/>
<feature type="signal peptide" evidence="2">
    <location>
        <begin position="1"/>
        <end position="27"/>
    </location>
</feature>
<name>E6ZMA6_SPORE</name>
<dbReference type="HOGENOM" id="CLU_058676_0_0_1"/>
<feature type="region of interest" description="Disordered" evidence="1">
    <location>
        <begin position="29"/>
        <end position="84"/>
    </location>
</feature>
<dbReference type="AlphaFoldDB" id="E6ZMA6"/>
<evidence type="ECO:0000313" key="3">
    <source>
        <dbReference type="EMBL" id="CBQ68363.1"/>
    </source>
</evidence>
<feature type="chain" id="PRO_5003216840" description="Effector family protein Eff1" evidence="2">
    <location>
        <begin position="28"/>
        <end position="395"/>
    </location>
</feature>
<keyword evidence="4" id="KW-1185">Reference proteome</keyword>